<dbReference type="GO" id="GO:0004527">
    <property type="term" value="F:exonuclease activity"/>
    <property type="evidence" value="ECO:0007669"/>
    <property type="project" value="UniProtKB-KW"/>
</dbReference>
<keyword evidence="7" id="KW-0234">DNA repair</keyword>
<comment type="subcellular location">
    <subcellularLocation>
        <location evidence="1">Nucleus</location>
    </subcellularLocation>
</comment>
<evidence type="ECO:0000256" key="5">
    <source>
        <dbReference type="ARBA" id="ARBA00022801"/>
    </source>
</evidence>
<feature type="active site" description="Nucleophile" evidence="9">
    <location>
        <position position="101"/>
    </location>
</feature>
<dbReference type="GO" id="GO:0003690">
    <property type="term" value="F:double-stranded DNA binding"/>
    <property type="evidence" value="ECO:0007669"/>
    <property type="project" value="TreeGrafter"/>
</dbReference>
<dbReference type="AlphaFoldDB" id="A0A0A1UH58"/>
<feature type="active site" description="Proton donor/acceptor" evidence="9">
    <location>
        <position position="348"/>
    </location>
</feature>
<dbReference type="VEuPathDB" id="AmoebaDB:EIN_341140"/>
<dbReference type="GeneID" id="14893750"/>
<dbReference type="OMA" id="PLIKECW"/>
<proteinExistence type="inferred from homology"/>
<evidence type="ECO:0000313" key="13">
    <source>
        <dbReference type="Proteomes" id="UP000014680"/>
    </source>
</evidence>
<evidence type="ECO:0000256" key="2">
    <source>
        <dbReference type="ARBA" id="ARBA00010205"/>
    </source>
</evidence>
<keyword evidence="6" id="KW-0269">Exonuclease</keyword>
<keyword evidence="5" id="KW-0378">Hydrolase</keyword>
<accession>A0A0A1UH58</accession>
<name>A0A0A1UH58_ENTIV</name>
<feature type="site" description="Interaction with DNA" evidence="11">
    <location>
        <position position="371"/>
    </location>
</feature>
<dbReference type="PANTHER" id="PTHR12415">
    <property type="entry name" value="TYROSYL-DNA PHOSPHODIESTERASE 1"/>
    <property type="match status" value="1"/>
</dbReference>
<dbReference type="OrthoDB" id="47785at2759"/>
<sequence length="446" mass="50550">MNGLGVKPYFYFNHLSLSDQMRKEKDTITLKELFNTPGELYACFLTTFVFDIGWLLREVPILKTVQVQFVHDGSLSEDEERLIHNLDFQCIKVSPFRGCHHVKIMVMLYEGGLRFVLSTGNLLEQDYEIKTNGIYVRDFKPKSNSFSKMNDIGEHFLTTMRYYLNSINTDIGYLDDFDFSTIDAWLLLSVPGKFHGDMASEVGLGQLSSLLKSFSFGSQKDQKTQEEHKTSALINPVVPTKQSQKTSTSQKGLKSPEIECAEQAVIISQSSSLGYLSSNFTEKFKSSFVPNVHHIQLKTLWPTEDFVRVSATGYAGGQSLFLTQQNVKSGVALYRYEPRFPRHYIQPHIKTYLVKVGDTFRCGVLTSANMSAAAWGKPMSYGIDISNFEMGLLFVENFDVNRFKIPFDSNDLKAYGPDDRPWIVDVDHSVMDSEGYIMKDGNLVAV</sequence>
<dbReference type="GO" id="GO:0017005">
    <property type="term" value="F:3'-tyrosyl-DNA phosphodiesterase activity"/>
    <property type="evidence" value="ECO:0007669"/>
    <property type="project" value="TreeGrafter"/>
</dbReference>
<evidence type="ECO:0000256" key="4">
    <source>
        <dbReference type="ARBA" id="ARBA00022763"/>
    </source>
</evidence>
<organism evidence="12 13">
    <name type="scientific">Entamoeba invadens IP1</name>
    <dbReference type="NCBI Taxonomy" id="370355"/>
    <lineage>
        <taxon>Eukaryota</taxon>
        <taxon>Amoebozoa</taxon>
        <taxon>Evosea</taxon>
        <taxon>Archamoebae</taxon>
        <taxon>Mastigamoebida</taxon>
        <taxon>Entamoebidae</taxon>
        <taxon>Entamoeba</taxon>
    </lineage>
</organism>
<keyword evidence="3" id="KW-0540">Nuclease</keyword>
<dbReference type="GO" id="GO:0006281">
    <property type="term" value="P:DNA repair"/>
    <property type="evidence" value="ECO:0007669"/>
    <property type="project" value="UniProtKB-KW"/>
</dbReference>
<dbReference type="Pfam" id="PF06087">
    <property type="entry name" value="Tyr-DNA_phospho"/>
    <property type="match status" value="1"/>
</dbReference>
<dbReference type="EMBL" id="KB206175">
    <property type="protein sequence ID" value="ELP94746.1"/>
    <property type="molecule type" value="Genomic_DNA"/>
</dbReference>
<dbReference type="PANTHER" id="PTHR12415:SF0">
    <property type="entry name" value="TYROSYL-DNA PHOSPHODIESTERASE 1"/>
    <property type="match status" value="1"/>
</dbReference>
<dbReference type="CDD" id="cd09122">
    <property type="entry name" value="PLDc_Tdp1_1"/>
    <property type="match status" value="1"/>
</dbReference>
<keyword evidence="8" id="KW-0539">Nucleus</keyword>
<evidence type="ECO:0000256" key="6">
    <source>
        <dbReference type="ARBA" id="ARBA00022839"/>
    </source>
</evidence>
<keyword evidence="4" id="KW-0227">DNA damage</keyword>
<gene>
    <name evidence="12" type="ORF">EIN_341140</name>
</gene>
<reference evidence="12 13" key="1">
    <citation type="submission" date="2012-10" db="EMBL/GenBank/DDBJ databases">
        <authorList>
            <person name="Zafar N."/>
            <person name="Inman J."/>
            <person name="Hall N."/>
            <person name="Lorenzi H."/>
            <person name="Caler E."/>
        </authorList>
    </citation>
    <scope>NUCLEOTIDE SEQUENCE [LARGE SCALE GENOMIC DNA]</scope>
    <source>
        <strain evidence="12 13">IP1</strain>
    </source>
</reference>
<feature type="binding site" evidence="10">
    <location>
        <position position="350"/>
    </location>
    <ligand>
        <name>substrate</name>
    </ligand>
</feature>
<dbReference type="GO" id="GO:0005634">
    <property type="term" value="C:nucleus"/>
    <property type="evidence" value="ECO:0007669"/>
    <property type="project" value="UniProtKB-SubCell"/>
</dbReference>
<evidence type="ECO:0000256" key="9">
    <source>
        <dbReference type="PIRSR" id="PIRSR610347-1"/>
    </source>
</evidence>
<evidence type="ECO:0000256" key="1">
    <source>
        <dbReference type="ARBA" id="ARBA00004123"/>
    </source>
</evidence>
<dbReference type="InterPro" id="IPR010347">
    <property type="entry name" value="Tdp1"/>
</dbReference>
<evidence type="ECO:0000256" key="8">
    <source>
        <dbReference type="ARBA" id="ARBA00023242"/>
    </source>
</evidence>
<evidence type="ECO:0000256" key="11">
    <source>
        <dbReference type="PIRSR" id="PIRSR610347-3"/>
    </source>
</evidence>
<dbReference type="SUPFAM" id="SSF56024">
    <property type="entry name" value="Phospholipase D/nuclease"/>
    <property type="match status" value="2"/>
</dbReference>
<evidence type="ECO:0000256" key="7">
    <source>
        <dbReference type="ARBA" id="ARBA00023204"/>
    </source>
</evidence>
<evidence type="ECO:0000313" key="12">
    <source>
        <dbReference type="EMBL" id="ELP94746.1"/>
    </source>
</evidence>
<feature type="binding site" evidence="10">
    <location>
        <position position="103"/>
    </location>
    <ligand>
        <name>substrate</name>
    </ligand>
</feature>
<protein>
    <submittedName>
        <fullName evidence="12">Tyrosyl-DNA phosphodiesterase, putative</fullName>
    </submittedName>
</protein>
<evidence type="ECO:0000256" key="3">
    <source>
        <dbReference type="ARBA" id="ARBA00022722"/>
    </source>
</evidence>
<keyword evidence="13" id="KW-1185">Reference proteome</keyword>
<dbReference type="Gene3D" id="3.30.870.10">
    <property type="entry name" value="Endonuclease Chain A"/>
    <property type="match status" value="2"/>
</dbReference>
<evidence type="ECO:0000256" key="10">
    <source>
        <dbReference type="PIRSR" id="PIRSR610347-2"/>
    </source>
</evidence>
<dbReference type="KEGG" id="eiv:EIN_341140"/>
<comment type="similarity">
    <text evidence="2">Belongs to the tyrosyl-DNA phosphodiesterase family.</text>
</comment>
<dbReference type="Proteomes" id="UP000014680">
    <property type="component" value="Unassembled WGS sequence"/>
</dbReference>
<dbReference type="RefSeq" id="XP_004261517.1">
    <property type="nucleotide sequence ID" value="XM_004261469.1"/>
</dbReference>
<dbReference type="GO" id="GO:0003697">
    <property type="term" value="F:single-stranded DNA binding"/>
    <property type="evidence" value="ECO:0007669"/>
    <property type="project" value="TreeGrafter"/>
</dbReference>